<reference evidence="1 2" key="1">
    <citation type="submission" date="2009-11" db="EMBL/GenBank/DDBJ databases">
        <authorList>
            <person name="Weinstock G."/>
            <person name="Sodergren E."/>
            <person name="Clifton S."/>
            <person name="Fulton L."/>
            <person name="Fulton B."/>
            <person name="Courtney L."/>
            <person name="Fronick C."/>
            <person name="Harrison M."/>
            <person name="Strong C."/>
            <person name="Farmer C."/>
            <person name="Delahaunty K."/>
            <person name="Markovic C."/>
            <person name="Hall O."/>
            <person name="Minx P."/>
            <person name="Tomlinson C."/>
            <person name="Mitreva M."/>
            <person name="Nelson J."/>
            <person name="Hou S."/>
            <person name="Wollam A."/>
            <person name="Pepin K.H."/>
            <person name="Johnson M."/>
            <person name="Bhonagiri V."/>
            <person name="Nash W.E."/>
            <person name="Warren W."/>
            <person name="Chinwalla A."/>
            <person name="Mardis E.R."/>
            <person name="Wilson R.K."/>
        </authorList>
    </citation>
    <scope>NUCLEOTIDE SEQUENCE [LARGE SCALE GENOMIC DNA]</scope>
    <source>
        <strain evidence="1 2">F0302</strain>
    </source>
</reference>
<comment type="caution">
    <text evidence="1">The sequence shown here is derived from an EMBL/GenBank/DDBJ whole genome shotgun (WGS) entry which is preliminary data.</text>
</comment>
<proteinExistence type="predicted"/>
<accession>D1QR37</accession>
<sequence>MSQKKKIGSKIIRLFPPSMQPKTVTVIQKKKIEIRLIQLFSPSL</sequence>
<evidence type="ECO:0000313" key="2">
    <source>
        <dbReference type="Proteomes" id="UP000004079"/>
    </source>
</evidence>
<evidence type="ECO:0000313" key="1">
    <source>
        <dbReference type="EMBL" id="EFB32161.1"/>
    </source>
</evidence>
<dbReference type="HOGENOM" id="CLU_3220224_0_0_10"/>
<dbReference type="AlphaFoldDB" id="D1QR37"/>
<name>D1QR37_9BACT</name>
<dbReference type="STRING" id="649760.HMPREF0971_01440"/>
<dbReference type="EMBL" id="ACUZ02000027">
    <property type="protein sequence ID" value="EFB32161.1"/>
    <property type="molecule type" value="Genomic_DNA"/>
</dbReference>
<protein>
    <submittedName>
        <fullName evidence="1">Uncharacterized protein</fullName>
    </submittedName>
</protein>
<dbReference type="Proteomes" id="UP000004079">
    <property type="component" value="Unassembled WGS sequence"/>
</dbReference>
<gene>
    <name evidence="1" type="ORF">HMPREF0971_01440</name>
</gene>
<organism evidence="1 2">
    <name type="scientific">Segatella oris F0302</name>
    <dbReference type="NCBI Taxonomy" id="649760"/>
    <lineage>
        <taxon>Bacteria</taxon>
        <taxon>Pseudomonadati</taxon>
        <taxon>Bacteroidota</taxon>
        <taxon>Bacteroidia</taxon>
        <taxon>Bacteroidales</taxon>
        <taxon>Prevotellaceae</taxon>
        <taxon>Segatella</taxon>
    </lineage>
</organism>